<reference evidence="8 9" key="1">
    <citation type="submission" date="2024-03" db="EMBL/GenBank/DDBJ databases">
        <title>Bacilli Hybrid Assemblies.</title>
        <authorList>
            <person name="Kovac J."/>
        </authorList>
    </citation>
    <scope>NUCLEOTIDE SEQUENCE [LARGE SCALE GENOMIC DNA]</scope>
    <source>
        <strain evidence="8 9">FSL R7-0666</strain>
    </source>
</reference>
<dbReference type="RefSeq" id="WP_343130582.1">
    <property type="nucleotide sequence ID" value="NZ_JBCITK010000001.1"/>
</dbReference>
<feature type="active site" description="Charge relay system" evidence="5">
    <location>
        <position position="187"/>
    </location>
</feature>
<dbReference type="InterPro" id="IPR023828">
    <property type="entry name" value="Peptidase_S8_Ser-AS"/>
</dbReference>
<evidence type="ECO:0000256" key="4">
    <source>
        <dbReference type="ARBA" id="ARBA00022825"/>
    </source>
</evidence>
<dbReference type="PROSITE" id="PS51892">
    <property type="entry name" value="SUBTILASE"/>
    <property type="match status" value="1"/>
</dbReference>
<dbReference type="InterPro" id="IPR050131">
    <property type="entry name" value="Peptidase_S8_subtilisin-like"/>
</dbReference>
<protein>
    <submittedName>
        <fullName evidence="8">S8 family peptidase</fullName>
        <ecNumber evidence="8">3.4.-.-</ecNumber>
    </submittedName>
</protein>
<sequence>MFHYSLVKLVRCYSNKLDKPLRDKILKLYKPLRFTPRFAHSSIDQKIWHHQKLSVIIEFEKSILTSQSIVMDHLLSAHSKCSVRNRFSSIFCYSADVTPDRLHELLSVLPSIKKVYLNRKIVALPKSNVYTKSSVSFKHLPQHVTGKGVTIAIVDTGVSKHDDLKGRICGFVDFISHRTQAYDDNGHGTHCAGIAAGNGRHSNGEYRGVAPEANIIAVKVLDHKGTGTIETIIQGIEWCITYNQNNPNQPIHVISISLGIHATKYQSELDDPIVKIVEEAWRAGITVVTAAGNSGPDPFTISSPGISEQIITVGALDSPFYRGHEEMNTASFSSRGPTIYGKPKPDLLAPGVDLVSLRVPGSSIDRSQKNHRVGKHYTRMSGTSMSTPYCAGVCALLLQSNKLLAPDTIKNLLIEGATTSHLASIGQINIENSLHLLKRKEV</sequence>
<dbReference type="InterPro" id="IPR036852">
    <property type="entry name" value="Peptidase_S8/S53_dom_sf"/>
</dbReference>
<keyword evidence="3 5" id="KW-0378">Hydrolase</keyword>
<dbReference type="InterPro" id="IPR022398">
    <property type="entry name" value="Peptidase_S8_His-AS"/>
</dbReference>
<evidence type="ECO:0000313" key="9">
    <source>
        <dbReference type="Proteomes" id="UP001418796"/>
    </source>
</evidence>
<dbReference type="PANTHER" id="PTHR43806">
    <property type="entry name" value="PEPTIDASE S8"/>
    <property type="match status" value="1"/>
</dbReference>
<comment type="similarity">
    <text evidence="1 5 6">Belongs to the peptidase S8 family.</text>
</comment>
<evidence type="ECO:0000256" key="3">
    <source>
        <dbReference type="ARBA" id="ARBA00022801"/>
    </source>
</evidence>
<keyword evidence="4 5" id="KW-0720">Serine protease</keyword>
<dbReference type="PROSITE" id="PS00137">
    <property type="entry name" value="SUBTILASE_HIS"/>
    <property type="match status" value="1"/>
</dbReference>
<proteinExistence type="inferred from homology"/>
<dbReference type="InterPro" id="IPR023827">
    <property type="entry name" value="Peptidase_S8_Asp-AS"/>
</dbReference>
<comment type="caution">
    <text evidence="8">The sequence shown here is derived from an EMBL/GenBank/DDBJ whole genome shotgun (WGS) entry which is preliminary data.</text>
</comment>
<evidence type="ECO:0000256" key="2">
    <source>
        <dbReference type="ARBA" id="ARBA00022670"/>
    </source>
</evidence>
<dbReference type="InterPro" id="IPR015500">
    <property type="entry name" value="Peptidase_S8_subtilisin-rel"/>
</dbReference>
<dbReference type="PROSITE" id="PS00138">
    <property type="entry name" value="SUBTILASE_SER"/>
    <property type="match status" value="1"/>
</dbReference>
<dbReference type="GO" id="GO:0016787">
    <property type="term" value="F:hydrolase activity"/>
    <property type="evidence" value="ECO:0007669"/>
    <property type="project" value="UniProtKB-KW"/>
</dbReference>
<evidence type="ECO:0000256" key="5">
    <source>
        <dbReference type="PROSITE-ProRule" id="PRU01240"/>
    </source>
</evidence>
<evidence type="ECO:0000259" key="7">
    <source>
        <dbReference type="Pfam" id="PF00082"/>
    </source>
</evidence>
<name>A0ABU9VII6_9BACI</name>
<dbReference type="EMBL" id="JBCITK010000001">
    <property type="protein sequence ID" value="MEN0643694.1"/>
    <property type="molecule type" value="Genomic_DNA"/>
</dbReference>
<dbReference type="Pfam" id="PF00082">
    <property type="entry name" value="Peptidase_S8"/>
    <property type="match status" value="1"/>
</dbReference>
<dbReference type="CDD" id="cd07487">
    <property type="entry name" value="Peptidases_S8_1"/>
    <property type="match status" value="1"/>
</dbReference>
<dbReference type="EC" id="3.4.-.-" evidence="8"/>
<dbReference type="InterPro" id="IPR000209">
    <property type="entry name" value="Peptidase_S8/S53_dom"/>
</dbReference>
<keyword evidence="2 5" id="KW-0645">Protease</keyword>
<accession>A0ABU9VII6</accession>
<dbReference type="PROSITE" id="PS00136">
    <property type="entry name" value="SUBTILASE_ASP"/>
    <property type="match status" value="1"/>
</dbReference>
<evidence type="ECO:0000256" key="6">
    <source>
        <dbReference type="RuleBase" id="RU003355"/>
    </source>
</evidence>
<feature type="active site" description="Charge relay system" evidence="5">
    <location>
        <position position="384"/>
    </location>
</feature>
<evidence type="ECO:0000256" key="1">
    <source>
        <dbReference type="ARBA" id="ARBA00011073"/>
    </source>
</evidence>
<feature type="active site" description="Charge relay system" evidence="5">
    <location>
        <position position="155"/>
    </location>
</feature>
<feature type="domain" description="Peptidase S8/S53" evidence="7">
    <location>
        <begin position="146"/>
        <end position="420"/>
    </location>
</feature>
<gene>
    <name evidence="8" type="ORF">MKY91_11100</name>
</gene>
<dbReference type="PRINTS" id="PR00723">
    <property type="entry name" value="SUBTILISIN"/>
</dbReference>
<dbReference type="Proteomes" id="UP001418796">
    <property type="component" value="Unassembled WGS sequence"/>
</dbReference>
<dbReference type="PANTHER" id="PTHR43806:SF65">
    <property type="entry name" value="SERINE PROTEASE APRX"/>
    <property type="match status" value="1"/>
</dbReference>
<dbReference type="SUPFAM" id="SSF52743">
    <property type="entry name" value="Subtilisin-like"/>
    <property type="match status" value="1"/>
</dbReference>
<dbReference type="Gene3D" id="3.40.50.200">
    <property type="entry name" value="Peptidase S8/S53 domain"/>
    <property type="match status" value="1"/>
</dbReference>
<organism evidence="8 9">
    <name type="scientific">Alkalicoccobacillus gibsonii</name>
    <dbReference type="NCBI Taxonomy" id="79881"/>
    <lineage>
        <taxon>Bacteria</taxon>
        <taxon>Bacillati</taxon>
        <taxon>Bacillota</taxon>
        <taxon>Bacilli</taxon>
        <taxon>Bacillales</taxon>
        <taxon>Bacillaceae</taxon>
        <taxon>Alkalicoccobacillus</taxon>
    </lineage>
</organism>
<evidence type="ECO:0000313" key="8">
    <source>
        <dbReference type="EMBL" id="MEN0643694.1"/>
    </source>
</evidence>
<keyword evidence="9" id="KW-1185">Reference proteome</keyword>